<accession>A0A6C0EJ71</accession>
<evidence type="ECO:0000313" key="2">
    <source>
        <dbReference type="EMBL" id="QHT28782.1"/>
    </source>
</evidence>
<keyword evidence="1" id="KW-1133">Transmembrane helix</keyword>
<evidence type="ECO:0000256" key="1">
    <source>
        <dbReference type="SAM" id="Phobius"/>
    </source>
</evidence>
<proteinExistence type="predicted"/>
<feature type="transmembrane region" description="Helical" evidence="1">
    <location>
        <begin position="112"/>
        <end position="137"/>
    </location>
</feature>
<keyword evidence="1" id="KW-0472">Membrane</keyword>
<organism evidence="2">
    <name type="scientific">viral metagenome</name>
    <dbReference type="NCBI Taxonomy" id="1070528"/>
    <lineage>
        <taxon>unclassified sequences</taxon>
        <taxon>metagenomes</taxon>
        <taxon>organismal metagenomes</taxon>
    </lineage>
</organism>
<reference evidence="2" key="1">
    <citation type="journal article" date="2020" name="Nature">
        <title>Giant virus diversity and host interactions through global metagenomics.</title>
        <authorList>
            <person name="Schulz F."/>
            <person name="Roux S."/>
            <person name="Paez-Espino D."/>
            <person name="Jungbluth S."/>
            <person name="Walsh D.A."/>
            <person name="Denef V.J."/>
            <person name="McMahon K.D."/>
            <person name="Konstantinidis K.T."/>
            <person name="Eloe-Fadrosh E.A."/>
            <person name="Kyrpides N.C."/>
            <person name="Woyke T."/>
        </authorList>
    </citation>
    <scope>NUCLEOTIDE SEQUENCE</scope>
    <source>
        <strain evidence="2">GVMAG-M-3300001351-8</strain>
    </source>
</reference>
<dbReference type="AlphaFoldDB" id="A0A6C0EJ71"/>
<protein>
    <submittedName>
        <fullName evidence="2">Uncharacterized protein</fullName>
    </submittedName>
</protein>
<name>A0A6C0EJ71_9ZZZZ</name>
<sequence>MLFQLILLTLTLATSTSALFNIPQNIDFTTNLYDALNCSSANKSVTMKNMCYNTAVAENGYPNCCNDLLADVSLFTNTSFNTCLPFQIPKTLFSSISYNCSLDIIGLDKTELWAYTGLAFTALFAVIVLLSMCVYCVKCLGQNTYNTI</sequence>
<dbReference type="EMBL" id="MN738864">
    <property type="protein sequence ID" value="QHT28782.1"/>
    <property type="molecule type" value="Genomic_DNA"/>
</dbReference>
<keyword evidence="1" id="KW-0812">Transmembrane</keyword>